<evidence type="ECO:0000256" key="4">
    <source>
        <dbReference type="ARBA" id="ARBA00022741"/>
    </source>
</evidence>
<accession>A0A1K2HV12</accession>
<dbReference type="PROSITE" id="PS50893">
    <property type="entry name" value="ABC_TRANSPORTER_2"/>
    <property type="match status" value="1"/>
</dbReference>
<dbReference type="InterPro" id="IPR017871">
    <property type="entry name" value="ABC_transporter-like_CS"/>
</dbReference>
<dbReference type="PANTHER" id="PTHR43776:SF7">
    <property type="entry name" value="D,D-DIPEPTIDE TRANSPORT ATP-BINDING PROTEIN DDPF-RELATED"/>
    <property type="match status" value="1"/>
</dbReference>
<dbReference type="GO" id="GO:0016887">
    <property type="term" value="F:ATP hydrolysis activity"/>
    <property type="evidence" value="ECO:0007669"/>
    <property type="project" value="InterPro"/>
</dbReference>
<dbReference type="CDD" id="cd03257">
    <property type="entry name" value="ABC_NikE_OppD_transporters"/>
    <property type="match status" value="1"/>
</dbReference>
<dbReference type="Proteomes" id="UP000183447">
    <property type="component" value="Unassembled WGS sequence"/>
</dbReference>
<dbReference type="GO" id="GO:0005524">
    <property type="term" value="F:ATP binding"/>
    <property type="evidence" value="ECO:0007669"/>
    <property type="project" value="UniProtKB-KW"/>
</dbReference>
<dbReference type="RefSeq" id="WP_072341509.1">
    <property type="nucleotide sequence ID" value="NZ_FPKU01000001.1"/>
</dbReference>
<evidence type="ECO:0000313" key="8">
    <source>
        <dbReference type="Proteomes" id="UP000183447"/>
    </source>
</evidence>
<dbReference type="STRING" id="665118.SAMN02983003_0871"/>
<reference evidence="7 8" key="1">
    <citation type="submission" date="2016-11" db="EMBL/GenBank/DDBJ databases">
        <authorList>
            <person name="Jaros S."/>
            <person name="Januszkiewicz K."/>
            <person name="Wedrychowicz H."/>
        </authorList>
    </citation>
    <scope>NUCLEOTIDE SEQUENCE [LARGE SCALE GENOMIC DNA]</scope>
    <source>
        <strain evidence="7 8">ATCC 23634</strain>
    </source>
</reference>
<dbReference type="Gene3D" id="3.40.50.300">
    <property type="entry name" value="P-loop containing nucleotide triphosphate hydrolases"/>
    <property type="match status" value="1"/>
</dbReference>
<dbReference type="Pfam" id="PF00005">
    <property type="entry name" value="ABC_tran"/>
    <property type="match status" value="1"/>
</dbReference>
<dbReference type="OrthoDB" id="9815712at2"/>
<evidence type="ECO:0000256" key="2">
    <source>
        <dbReference type="ARBA" id="ARBA00005417"/>
    </source>
</evidence>
<evidence type="ECO:0000313" key="7">
    <source>
        <dbReference type="EMBL" id="SFZ82084.1"/>
    </source>
</evidence>
<dbReference type="Pfam" id="PF08352">
    <property type="entry name" value="oligo_HPY"/>
    <property type="match status" value="1"/>
</dbReference>
<comment type="similarity">
    <text evidence="2">Belongs to the ABC transporter superfamily.</text>
</comment>
<name>A0A1K2HV12_9HYPH</name>
<dbReference type="SUPFAM" id="SSF52540">
    <property type="entry name" value="P-loop containing nucleoside triphosphate hydrolases"/>
    <property type="match status" value="1"/>
</dbReference>
<keyword evidence="3" id="KW-0813">Transport</keyword>
<dbReference type="GO" id="GO:0005886">
    <property type="term" value="C:plasma membrane"/>
    <property type="evidence" value="ECO:0007669"/>
    <property type="project" value="UniProtKB-SubCell"/>
</dbReference>
<sequence length="320" mass="34044">MDNTALIAVEGLTKTYPGANGARVKAVSEVSFAIAPGEVLGVVGESGCGKSTLGRALLRLIEPDGGAIRFDGKDLMTLSKSGMKAARRDLQIVFQDPFGSLNPRHTVGGIIGEPLVVHGIGTSDSRRARVAELLGLVGLPEDAGKRFPHEFSGGQRQRIAIARALALEPKLIVADEAVSALDVSIQSQIINLIADLRRRLGLSILFISHDLSVIRHVSDRIAVMYLGRIVEIGPAEAIMESPRHPYTQALLSAIPRPGEGRARQRTVLKGELPDPANPPTGCAFHTRCPMAMPVCSADRPALVRREGGVADVACHLYEAA</sequence>
<dbReference type="NCBIfam" id="TIGR01727">
    <property type="entry name" value="oligo_HPY"/>
    <property type="match status" value="1"/>
</dbReference>
<dbReference type="AlphaFoldDB" id="A0A1K2HV12"/>
<keyword evidence="8" id="KW-1185">Reference proteome</keyword>
<feature type="domain" description="ABC transporter" evidence="6">
    <location>
        <begin position="7"/>
        <end position="251"/>
    </location>
</feature>
<dbReference type="EMBL" id="FPKU01000001">
    <property type="protein sequence ID" value="SFZ82084.1"/>
    <property type="molecule type" value="Genomic_DNA"/>
</dbReference>
<gene>
    <name evidence="7" type="ORF">SAMN02983003_0871</name>
</gene>
<dbReference type="InterPro" id="IPR027417">
    <property type="entry name" value="P-loop_NTPase"/>
</dbReference>
<keyword evidence="5 7" id="KW-0067">ATP-binding</keyword>
<evidence type="ECO:0000256" key="5">
    <source>
        <dbReference type="ARBA" id="ARBA00022840"/>
    </source>
</evidence>
<dbReference type="InterPro" id="IPR050319">
    <property type="entry name" value="ABC_transp_ATP-bind"/>
</dbReference>
<dbReference type="InterPro" id="IPR013563">
    <property type="entry name" value="Oligopep_ABC_C"/>
</dbReference>
<dbReference type="SMART" id="SM00382">
    <property type="entry name" value="AAA"/>
    <property type="match status" value="1"/>
</dbReference>
<keyword evidence="4" id="KW-0547">Nucleotide-binding</keyword>
<evidence type="ECO:0000256" key="1">
    <source>
        <dbReference type="ARBA" id="ARBA00004417"/>
    </source>
</evidence>
<organism evidence="7 8">
    <name type="scientific">Devosia enhydra</name>
    <dbReference type="NCBI Taxonomy" id="665118"/>
    <lineage>
        <taxon>Bacteria</taxon>
        <taxon>Pseudomonadati</taxon>
        <taxon>Pseudomonadota</taxon>
        <taxon>Alphaproteobacteria</taxon>
        <taxon>Hyphomicrobiales</taxon>
        <taxon>Devosiaceae</taxon>
        <taxon>Devosia</taxon>
    </lineage>
</organism>
<comment type="subcellular location">
    <subcellularLocation>
        <location evidence="1">Cell inner membrane</location>
        <topology evidence="1">Peripheral membrane protein</topology>
    </subcellularLocation>
</comment>
<dbReference type="PROSITE" id="PS00211">
    <property type="entry name" value="ABC_TRANSPORTER_1"/>
    <property type="match status" value="1"/>
</dbReference>
<proteinExistence type="inferred from homology"/>
<dbReference type="GO" id="GO:0015833">
    <property type="term" value="P:peptide transport"/>
    <property type="evidence" value="ECO:0007669"/>
    <property type="project" value="InterPro"/>
</dbReference>
<dbReference type="InterPro" id="IPR003593">
    <property type="entry name" value="AAA+_ATPase"/>
</dbReference>
<protein>
    <submittedName>
        <fullName evidence="7">Oligopeptide transport system ATP-binding protein</fullName>
    </submittedName>
</protein>
<dbReference type="InterPro" id="IPR003439">
    <property type="entry name" value="ABC_transporter-like_ATP-bd"/>
</dbReference>
<dbReference type="PANTHER" id="PTHR43776">
    <property type="entry name" value="TRANSPORT ATP-BINDING PROTEIN"/>
    <property type="match status" value="1"/>
</dbReference>
<evidence type="ECO:0000259" key="6">
    <source>
        <dbReference type="PROSITE" id="PS50893"/>
    </source>
</evidence>
<dbReference type="GO" id="GO:0055085">
    <property type="term" value="P:transmembrane transport"/>
    <property type="evidence" value="ECO:0007669"/>
    <property type="project" value="UniProtKB-ARBA"/>
</dbReference>
<evidence type="ECO:0000256" key="3">
    <source>
        <dbReference type="ARBA" id="ARBA00022448"/>
    </source>
</evidence>
<dbReference type="FunFam" id="3.40.50.300:FF:000016">
    <property type="entry name" value="Oligopeptide ABC transporter ATP-binding component"/>
    <property type="match status" value="1"/>
</dbReference>